<evidence type="ECO:0000256" key="1">
    <source>
        <dbReference type="SAM" id="MobiDB-lite"/>
    </source>
</evidence>
<evidence type="ECO:0000313" key="3">
    <source>
        <dbReference type="WBParaSite" id="nRc.2.0.1.t33170-RA"/>
    </source>
</evidence>
<feature type="compositionally biased region" description="Polar residues" evidence="1">
    <location>
        <begin position="8"/>
        <end position="22"/>
    </location>
</feature>
<dbReference type="WBParaSite" id="nRc.2.0.1.t33170-RA">
    <property type="protein sequence ID" value="nRc.2.0.1.t33170-RA"/>
    <property type="gene ID" value="nRc.2.0.1.g33170"/>
</dbReference>
<protein>
    <submittedName>
        <fullName evidence="3">Uncharacterized protein</fullName>
    </submittedName>
</protein>
<organism evidence="2 3">
    <name type="scientific">Romanomermis culicivorax</name>
    <name type="common">Nematode worm</name>
    <dbReference type="NCBI Taxonomy" id="13658"/>
    <lineage>
        <taxon>Eukaryota</taxon>
        <taxon>Metazoa</taxon>
        <taxon>Ecdysozoa</taxon>
        <taxon>Nematoda</taxon>
        <taxon>Enoplea</taxon>
        <taxon>Dorylaimia</taxon>
        <taxon>Mermithida</taxon>
        <taxon>Mermithoidea</taxon>
        <taxon>Mermithidae</taxon>
        <taxon>Romanomermis</taxon>
    </lineage>
</organism>
<name>A0A915K2Z8_ROMCU</name>
<dbReference type="Proteomes" id="UP000887565">
    <property type="component" value="Unplaced"/>
</dbReference>
<proteinExistence type="predicted"/>
<evidence type="ECO:0000313" key="2">
    <source>
        <dbReference type="Proteomes" id="UP000887565"/>
    </source>
</evidence>
<reference evidence="3" key="1">
    <citation type="submission" date="2022-11" db="UniProtKB">
        <authorList>
            <consortium name="WormBaseParasite"/>
        </authorList>
    </citation>
    <scope>IDENTIFICATION</scope>
</reference>
<dbReference type="AlphaFoldDB" id="A0A915K2Z8"/>
<sequence length="175" mass="19679">MPKASTGKIASSSNMQNNTAPTEMGTIEQQIVTTITKFLPLTFSQLFTIERLAAYLLLNAALDKLFEPTFTLARQSWARRYLKSLCFDNKIKFVRQKILIHSEASASAAAQLELTMEPALGIIILLRCPVSASYCDPCDLAHISRLSVDLLKSSTPKDFHSYDDKRHKHVELYKN</sequence>
<accession>A0A915K2Z8</accession>
<keyword evidence="2" id="KW-1185">Reference proteome</keyword>
<feature type="region of interest" description="Disordered" evidence="1">
    <location>
        <begin position="1"/>
        <end position="22"/>
    </location>
</feature>